<organism evidence="4 5">
    <name type="scientific">Roseomonas elaeocarpi</name>
    <dbReference type="NCBI Taxonomy" id="907779"/>
    <lineage>
        <taxon>Bacteria</taxon>
        <taxon>Pseudomonadati</taxon>
        <taxon>Pseudomonadota</taxon>
        <taxon>Alphaproteobacteria</taxon>
        <taxon>Acetobacterales</taxon>
        <taxon>Roseomonadaceae</taxon>
        <taxon>Roseomonas</taxon>
    </lineage>
</organism>
<proteinExistence type="predicted"/>
<keyword evidence="1" id="KW-0175">Coiled coil</keyword>
<feature type="transmembrane region" description="Helical" evidence="3">
    <location>
        <begin position="12"/>
        <end position="36"/>
    </location>
</feature>
<comment type="caution">
    <text evidence="4">The sequence shown here is derived from an EMBL/GenBank/DDBJ whole genome shotgun (WGS) entry which is preliminary data.</text>
</comment>
<accession>A0ABV6JPG5</accession>
<feature type="region of interest" description="Disordered" evidence="2">
    <location>
        <begin position="145"/>
        <end position="172"/>
    </location>
</feature>
<reference evidence="4 5" key="1">
    <citation type="submission" date="2024-09" db="EMBL/GenBank/DDBJ databases">
        <authorList>
            <person name="Sun Q."/>
            <person name="Mori K."/>
        </authorList>
    </citation>
    <scope>NUCLEOTIDE SEQUENCE [LARGE SCALE GENOMIC DNA]</scope>
    <source>
        <strain evidence="4 5">TBRC 5777</strain>
    </source>
</reference>
<keyword evidence="3" id="KW-0812">Transmembrane</keyword>
<evidence type="ECO:0000313" key="4">
    <source>
        <dbReference type="EMBL" id="MFC0407607.1"/>
    </source>
</evidence>
<keyword evidence="5" id="KW-1185">Reference proteome</keyword>
<evidence type="ECO:0000256" key="2">
    <source>
        <dbReference type="SAM" id="MobiDB-lite"/>
    </source>
</evidence>
<evidence type="ECO:0000256" key="3">
    <source>
        <dbReference type="SAM" id="Phobius"/>
    </source>
</evidence>
<evidence type="ECO:0000256" key="1">
    <source>
        <dbReference type="SAM" id="Coils"/>
    </source>
</evidence>
<keyword evidence="3" id="KW-1133">Transmembrane helix</keyword>
<keyword evidence="3" id="KW-0472">Membrane</keyword>
<gene>
    <name evidence="4" type="ORF">ACFFGY_05060</name>
</gene>
<evidence type="ECO:0000313" key="5">
    <source>
        <dbReference type="Proteomes" id="UP001589865"/>
    </source>
</evidence>
<feature type="compositionally biased region" description="Basic and acidic residues" evidence="2">
    <location>
        <begin position="161"/>
        <end position="172"/>
    </location>
</feature>
<protein>
    <submittedName>
        <fullName evidence="4">Uncharacterized protein</fullName>
    </submittedName>
</protein>
<dbReference type="EMBL" id="JBHLUN010000003">
    <property type="protein sequence ID" value="MFC0407607.1"/>
    <property type="molecule type" value="Genomic_DNA"/>
</dbReference>
<name>A0ABV6JPG5_9PROT</name>
<feature type="coiled-coil region" evidence="1">
    <location>
        <begin position="65"/>
        <end position="92"/>
    </location>
</feature>
<dbReference type="Proteomes" id="UP001589865">
    <property type="component" value="Unassembled WGS sequence"/>
</dbReference>
<dbReference type="RefSeq" id="WP_377043321.1">
    <property type="nucleotide sequence ID" value="NZ_JBHLUN010000003.1"/>
</dbReference>
<sequence>MPATGDMDWERLVTLALQGLAGGGVVGLGGLLFGVWDRRMKGRSDNRGDDRADDQALNAERQRLVENLRTEGDRAATRAREAEKRLDECEEDRDLGWDLARGMETLAHERRHSHLNVVSALIALRAMVKGFLAGAVTQDRLRQALEESADPVPPPPVPALRDVEPRKAGAGE</sequence>